<dbReference type="CDD" id="cd16345">
    <property type="entry name" value="LMWP_ArsC"/>
    <property type="match status" value="1"/>
</dbReference>
<reference evidence="3 4" key="1">
    <citation type="submission" date="2015-03" db="EMBL/GenBank/DDBJ databases">
        <authorList>
            <person name="Hassan Y.I."/>
            <person name="Lepp D."/>
            <person name="Zhou T."/>
        </authorList>
    </citation>
    <scope>NUCLEOTIDE SEQUENCE [LARGE SCALE GENOMIC DNA]</scope>
    <source>
        <strain evidence="3 4">GH2-10</strain>
    </source>
</reference>
<accession>A0A0F5L4Y3</accession>
<comment type="caution">
    <text evidence="3">The sequence shown here is derived from an EMBL/GenBank/DDBJ whole genome shotgun (WGS) entry which is preliminary data.</text>
</comment>
<dbReference type="RefSeq" id="WP_046143920.1">
    <property type="nucleotide sequence ID" value="NZ_LAJG01000025.1"/>
</dbReference>
<name>A0A0F5L4Y3_9HYPH</name>
<dbReference type="EMBL" id="LAJG01000025">
    <property type="protein sequence ID" value="KKB77471.1"/>
    <property type="molecule type" value="Genomic_DNA"/>
</dbReference>
<dbReference type="GO" id="GO:0046685">
    <property type="term" value="P:response to arsenic-containing substance"/>
    <property type="evidence" value="ECO:0007669"/>
    <property type="project" value="UniProtKB-KW"/>
</dbReference>
<organism evidence="3 4">
    <name type="scientific">Devosia soli</name>
    <dbReference type="NCBI Taxonomy" id="361041"/>
    <lineage>
        <taxon>Bacteria</taxon>
        <taxon>Pseudomonadati</taxon>
        <taxon>Pseudomonadota</taxon>
        <taxon>Alphaproteobacteria</taxon>
        <taxon>Hyphomicrobiales</taxon>
        <taxon>Devosiaceae</taxon>
        <taxon>Devosia</taxon>
    </lineage>
</organism>
<dbReference type="SUPFAM" id="SSF52788">
    <property type="entry name" value="Phosphotyrosine protein phosphatases I"/>
    <property type="match status" value="1"/>
</dbReference>
<dbReference type="AlphaFoldDB" id="A0A0F5L4Y3"/>
<evidence type="ECO:0000313" key="4">
    <source>
        <dbReference type="Proteomes" id="UP000033514"/>
    </source>
</evidence>
<dbReference type="InterPro" id="IPR036196">
    <property type="entry name" value="Ptyr_pPase_sf"/>
</dbReference>
<dbReference type="Gene3D" id="3.40.50.2300">
    <property type="match status" value="1"/>
</dbReference>
<proteinExistence type="predicted"/>
<evidence type="ECO:0000259" key="2">
    <source>
        <dbReference type="SMART" id="SM00226"/>
    </source>
</evidence>
<dbReference type="OrthoDB" id="9793058at2"/>
<evidence type="ECO:0000256" key="1">
    <source>
        <dbReference type="ARBA" id="ARBA00022849"/>
    </source>
</evidence>
<dbReference type="STRING" id="361041.VW35_15095"/>
<dbReference type="Proteomes" id="UP000033514">
    <property type="component" value="Unassembled WGS sequence"/>
</dbReference>
<dbReference type="PANTHER" id="PTHR43428">
    <property type="entry name" value="ARSENATE REDUCTASE"/>
    <property type="match status" value="1"/>
</dbReference>
<dbReference type="SMART" id="SM00226">
    <property type="entry name" value="LMWPc"/>
    <property type="match status" value="1"/>
</dbReference>
<gene>
    <name evidence="3" type="ORF">VW35_15095</name>
</gene>
<evidence type="ECO:0000313" key="3">
    <source>
        <dbReference type="EMBL" id="KKB77471.1"/>
    </source>
</evidence>
<keyword evidence="1" id="KW-0059">Arsenical resistance</keyword>
<dbReference type="InterPro" id="IPR023485">
    <property type="entry name" value="Ptyr_pPase"/>
</dbReference>
<feature type="domain" description="Phosphotyrosine protein phosphatase I" evidence="2">
    <location>
        <begin position="7"/>
        <end position="145"/>
    </location>
</feature>
<dbReference type="Pfam" id="PF01451">
    <property type="entry name" value="LMWPc"/>
    <property type="match status" value="1"/>
</dbReference>
<dbReference type="PATRIC" id="fig|361041.3.peg.2409"/>
<sequence>MPADRVYNVLFLCTGNSARSILGEALINHIGDGRFHGFSAGSTPKGAVHPITLETLRKAGISTEGLRSKPWDEFATPDAPKMDFVFTVCDNAAGEACPVWPGQPMTAHWGIEDPAAVDGPQFKKEAAFEDALKYLRNRIAAFMSLPLATIDRMTLTSKLQGISALEGTTGPSKGAA</sequence>
<protein>
    <submittedName>
        <fullName evidence="3">ArsR family transcriptional regulator</fullName>
    </submittedName>
</protein>
<dbReference type="PANTHER" id="PTHR43428:SF1">
    <property type="entry name" value="ARSENATE REDUCTASE"/>
    <property type="match status" value="1"/>
</dbReference>
<keyword evidence="4" id="KW-1185">Reference proteome</keyword>